<dbReference type="InterPro" id="IPR001107">
    <property type="entry name" value="Band_7"/>
</dbReference>
<evidence type="ECO:0000313" key="2">
    <source>
        <dbReference type="EMBL" id="GKV08666.1"/>
    </source>
</evidence>
<dbReference type="Gene3D" id="3.30.479.30">
    <property type="entry name" value="Band 7 domain"/>
    <property type="match status" value="1"/>
</dbReference>
<dbReference type="SUPFAM" id="SSF117892">
    <property type="entry name" value="Band 7/SPFH domain"/>
    <property type="match status" value="1"/>
</dbReference>
<dbReference type="InterPro" id="IPR036013">
    <property type="entry name" value="Band_7/SPFH_dom_sf"/>
</dbReference>
<dbReference type="Proteomes" id="UP001054252">
    <property type="component" value="Unassembled WGS sequence"/>
</dbReference>
<dbReference type="EMBL" id="BPVZ01000029">
    <property type="protein sequence ID" value="GKV08666.1"/>
    <property type="molecule type" value="Genomic_DNA"/>
</dbReference>
<reference evidence="2 3" key="1">
    <citation type="journal article" date="2021" name="Commun. Biol.">
        <title>The genome of Shorea leprosula (Dipterocarpaceae) highlights the ecological relevance of drought in aseasonal tropical rainforests.</title>
        <authorList>
            <person name="Ng K.K.S."/>
            <person name="Kobayashi M.J."/>
            <person name="Fawcett J.A."/>
            <person name="Hatakeyama M."/>
            <person name="Paape T."/>
            <person name="Ng C.H."/>
            <person name="Ang C.C."/>
            <person name="Tnah L.H."/>
            <person name="Lee C.T."/>
            <person name="Nishiyama T."/>
            <person name="Sese J."/>
            <person name="O'Brien M.J."/>
            <person name="Copetti D."/>
            <person name="Mohd Noor M.I."/>
            <person name="Ong R.C."/>
            <person name="Putra M."/>
            <person name="Sireger I.Z."/>
            <person name="Indrioko S."/>
            <person name="Kosugi Y."/>
            <person name="Izuno A."/>
            <person name="Isagi Y."/>
            <person name="Lee S.L."/>
            <person name="Shimizu K.K."/>
        </authorList>
    </citation>
    <scope>NUCLEOTIDE SEQUENCE [LARGE SCALE GENOMIC DNA]</scope>
    <source>
        <strain evidence="2">214</strain>
    </source>
</reference>
<protein>
    <recommendedName>
        <fullName evidence="1">Band 7 domain-containing protein</fullName>
    </recommendedName>
</protein>
<dbReference type="SMART" id="SM00244">
    <property type="entry name" value="PHB"/>
    <property type="match status" value="1"/>
</dbReference>
<dbReference type="AlphaFoldDB" id="A0AAV5JCM4"/>
<evidence type="ECO:0000313" key="3">
    <source>
        <dbReference type="Proteomes" id="UP001054252"/>
    </source>
</evidence>
<comment type="caution">
    <text evidence="2">The sequence shown here is derived from an EMBL/GenBank/DDBJ whole genome shotgun (WGS) entry which is preliminary data.</text>
</comment>
<dbReference type="PANTHER" id="PTHR43327">
    <property type="entry name" value="STOMATIN-LIKE PROTEIN 2, MITOCHONDRIAL"/>
    <property type="match status" value="1"/>
</dbReference>
<name>A0AAV5JCM4_9ROSI</name>
<dbReference type="InterPro" id="IPR050710">
    <property type="entry name" value="Band7/mec-2_domain"/>
</dbReference>
<accession>A0AAV5JCM4</accession>
<proteinExistence type="predicted"/>
<sequence>MGQVLGCVRVQEPNVAIMEKYGGFKNALKPGCHYVPWCCGCNIVGRVPLSLQPLDIRCETQTKDNVSVTVHASVQYRYGALEGCYKEKAKNAFYNITSAKTKIRVRIVEGIGEIVPKRDLEDAIEKKNEISSEVEKELRLHMNDDGYEIHSLIIDIEPDVKVKREMDDEYAELVKYTLSLELKFLGDVEGKYLITQLDLLTALPGTCHFPGIGNQPGVSR</sequence>
<gene>
    <name evidence="2" type="ORF">SLEP1_g20269</name>
</gene>
<dbReference type="Pfam" id="PF01145">
    <property type="entry name" value="Band_7"/>
    <property type="match status" value="1"/>
</dbReference>
<keyword evidence="3" id="KW-1185">Reference proteome</keyword>
<feature type="domain" description="Band 7" evidence="1">
    <location>
        <begin position="5"/>
        <end position="170"/>
    </location>
</feature>
<organism evidence="2 3">
    <name type="scientific">Rubroshorea leprosula</name>
    <dbReference type="NCBI Taxonomy" id="152421"/>
    <lineage>
        <taxon>Eukaryota</taxon>
        <taxon>Viridiplantae</taxon>
        <taxon>Streptophyta</taxon>
        <taxon>Embryophyta</taxon>
        <taxon>Tracheophyta</taxon>
        <taxon>Spermatophyta</taxon>
        <taxon>Magnoliopsida</taxon>
        <taxon>eudicotyledons</taxon>
        <taxon>Gunneridae</taxon>
        <taxon>Pentapetalae</taxon>
        <taxon>rosids</taxon>
        <taxon>malvids</taxon>
        <taxon>Malvales</taxon>
        <taxon>Dipterocarpaceae</taxon>
        <taxon>Rubroshorea</taxon>
    </lineage>
</organism>
<evidence type="ECO:0000259" key="1">
    <source>
        <dbReference type="SMART" id="SM00244"/>
    </source>
</evidence>
<dbReference type="PANTHER" id="PTHR43327:SF10">
    <property type="entry name" value="STOMATIN-LIKE PROTEIN 2, MITOCHONDRIAL"/>
    <property type="match status" value="1"/>
</dbReference>